<feature type="region of interest" description="Disordered" evidence="1">
    <location>
        <begin position="1"/>
        <end position="109"/>
    </location>
</feature>
<dbReference type="eggNOG" id="ENOG502SKZZ">
    <property type="taxonomic scope" value="Eukaryota"/>
</dbReference>
<dbReference type="KEGG" id="glz:GLAREA_07868"/>
<feature type="compositionally biased region" description="Low complexity" evidence="1">
    <location>
        <begin position="25"/>
        <end position="51"/>
    </location>
</feature>
<feature type="compositionally biased region" description="Polar residues" evidence="1">
    <location>
        <begin position="267"/>
        <end position="289"/>
    </location>
</feature>
<accession>S3D6I6</accession>
<reference evidence="2 3" key="1">
    <citation type="journal article" date="2013" name="BMC Genomics">
        <title>Genomics-driven discovery of the pneumocandin biosynthetic gene cluster in the fungus Glarea lozoyensis.</title>
        <authorList>
            <person name="Chen L."/>
            <person name="Yue Q."/>
            <person name="Zhang X."/>
            <person name="Xiang M."/>
            <person name="Wang C."/>
            <person name="Li S."/>
            <person name="Che Y."/>
            <person name="Ortiz-Lopez F.J."/>
            <person name="Bills G.F."/>
            <person name="Liu X."/>
            <person name="An Z."/>
        </authorList>
    </citation>
    <scope>NUCLEOTIDE SEQUENCE [LARGE SCALE GENOMIC DNA]</scope>
    <source>
        <strain evidence="3">ATCC 20868 / MF5171</strain>
    </source>
</reference>
<evidence type="ECO:0000256" key="1">
    <source>
        <dbReference type="SAM" id="MobiDB-lite"/>
    </source>
</evidence>
<organism evidence="2 3">
    <name type="scientific">Glarea lozoyensis (strain ATCC 20868 / MF5171)</name>
    <dbReference type="NCBI Taxonomy" id="1116229"/>
    <lineage>
        <taxon>Eukaryota</taxon>
        <taxon>Fungi</taxon>
        <taxon>Dikarya</taxon>
        <taxon>Ascomycota</taxon>
        <taxon>Pezizomycotina</taxon>
        <taxon>Leotiomycetes</taxon>
        <taxon>Helotiales</taxon>
        <taxon>Helotiaceae</taxon>
        <taxon>Glarea</taxon>
    </lineage>
</organism>
<dbReference type="EMBL" id="KE145359">
    <property type="protein sequence ID" value="EPE32734.1"/>
    <property type="molecule type" value="Genomic_DNA"/>
</dbReference>
<name>S3D6I6_GLAL2</name>
<feature type="compositionally biased region" description="Basic and acidic residues" evidence="1">
    <location>
        <begin position="1"/>
        <end position="15"/>
    </location>
</feature>
<gene>
    <name evidence="2" type="ORF">GLAREA_07868</name>
</gene>
<dbReference type="HOGENOM" id="CLU_024652_0_0_1"/>
<feature type="compositionally biased region" description="Low complexity" evidence="1">
    <location>
        <begin position="77"/>
        <end position="90"/>
    </location>
</feature>
<dbReference type="Proteomes" id="UP000016922">
    <property type="component" value="Unassembled WGS sequence"/>
</dbReference>
<sequence length="635" mass="70731">MFDTHFPDPTRETVGQRKSRKESKASGLSRGSSLRSSQSSGSASAAKPSLLNLFSSGSGRKGSLTRNNSQSKLSVLRASEASKSSRRISSYTVASDPSIPVSTAPSSNERPGIGVLALSAFDTDADFSGQSEPAESVFSGWTVRSSTTESSWGSVMNSPRSKFLFNQPLSPRSLISRTPEESISPRDSVNLSEQVANVVHISTVESVPVQVDSSTRVKRTSTTFEFPVPCFDISENVFTTTTNPPTPHPQTPHKPRPPPLPLSQPSSYQQDSWNPPSSWDHSRETNTSTIIVPRLQQPPFRSAERRRRPAKLGRSQIQRSIRRMEAASSKIILERLKEEWMEVADASVYRELELEKQRWMLFALRDLKTTRLSGCEDSRTIQVSTSGATKVLSLYENHASASFLSALSDPITEVHHLHPNPLSTKSYPNTKPFTIQEPTIQLPYPDNSLTSIHAFSLPTQFPASSIPTILKECHRLLSPNTPSSQSTLHLTLIDPLPISSTLGPLLRTWLEDHLIYNLERQFLCITPSRLFPMWLQDVGLRAEGSMILTVPFLASINTMEAEAILRDTNQGTGIDKTGIVKQELKSVVGRMLWKERWGGFVQAKRWWWEDEEIVGECERLRTCWEYSVIDAVKEG</sequence>
<dbReference type="OrthoDB" id="3902588at2759"/>
<dbReference type="GeneID" id="19466920"/>
<dbReference type="OMA" id="WEDEGCV"/>
<feature type="compositionally biased region" description="Polar residues" evidence="1">
    <location>
        <begin position="91"/>
        <end position="109"/>
    </location>
</feature>
<protein>
    <submittedName>
        <fullName evidence="2">Uncharacterized protein</fullName>
    </submittedName>
</protein>
<dbReference type="RefSeq" id="XP_008080746.1">
    <property type="nucleotide sequence ID" value="XM_008082555.1"/>
</dbReference>
<keyword evidence="3" id="KW-1185">Reference proteome</keyword>
<evidence type="ECO:0000313" key="3">
    <source>
        <dbReference type="Proteomes" id="UP000016922"/>
    </source>
</evidence>
<dbReference type="AlphaFoldDB" id="S3D6I6"/>
<evidence type="ECO:0000313" key="2">
    <source>
        <dbReference type="EMBL" id="EPE32734.1"/>
    </source>
</evidence>
<feature type="compositionally biased region" description="Polar residues" evidence="1">
    <location>
        <begin position="52"/>
        <end position="73"/>
    </location>
</feature>
<feature type="region of interest" description="Disordered" evidence="1">
    <location>
        <begin position="237"/>
        <end position="289"/>
    </location>
</feature>
<proteinExistence type="predicted"/>